<keyword evidence="3" id="KW-1185">Reference proteome</keyword>
<dbReference type="InterPro" id="IPR002937">
    <property type="entry name" value="Amino_oxidase"/>
</dbReference>
<protein>
    <submittedName>
        <fullName evidence="2">NAD(P)/FAD-dependent oxidoreductase</fullName>
    </submittedName>
</protein>
<dbReference type="Proteomes" id="UP001526143">
    <property type="component" value="Unassembled WGS sequence"/>
</dbReference>
<dbReference type="PANTHER" id="PTHR42923:SF46">
    <property type="entry name" value="AMINE OXIDASE"/>
    <property type="match status" value="1"/>
</dbReference>
<name>A0ABT3AZU6_9CYAN</name>
<dbReference type="InterPro" id="IPR036188">
    <property type="entry name" value="FAD/NAD-bd_sf"/>
</dbReference>
<dbReference type="Pfam" id="PF01593">
    <property type="entry name" value="Amino_oxidase"/>
    <property type="match status" value="1"/>
</dbReference>
<comment type="caution">
    <text evidence="2">The sequence shown here is derived from an EMBL/GenBank/DDBJ whole genome shotgun (WGS) entry which is preliminary data.</text>
</comment>
<evidence type="ECO:0000313" key="2">
    <source>
        <dbReference type="EMBL" id="MCV3214651.1"/>
    </source>
</evidence>
<dbReference type="PANTHER" id="PTHR42923">
    <property type="entry name" value="PROTOPORPHYRINOGEN OXIDASE"/>
    <property type="match status" value="1"/>
</dbReference>
<dbReference type="InterPro" id="IPR050464">
    <property type="entry name" value="Zeta_carotene_desat/Oxidored"/>
</dbReference>
<dbReference type="SUPFAM" id="SSF51905">
    <property type="entry name" value="FAD/NAD(P)-binding domain"/>
    <property type="match status" value="1"/>
</dbReference>
<dbReference type="NCBIfam" id="NF005560">
    <property type="entry name" value="PRK07233.1"/>
    <property type="match status" value="1"/>
</dbReference>
<dbReference type="Gene3D" id="3.50.50.60">
    <property type="entry name" value="FAD/NAD(P)-binding domain"/>
    <property type="match status" value="1"/>
</dbReference>
<dbReference type="RefSeq" id="WP_263746228.1">
    <property type="nucleotide sequence ID" value="NZ_JAOWRF010000211.1"/>
</dbReference>
<proteinExistence type="predicted"/>
<evidence type="ECO:0000259" key="1">
    <source>
        <dbReference type="Pfam" id="PF01593"/>
    </source>
</evidence>
<evidence type="ECO:0000313" key="3">
    <source>
        <dbReference type="Proteomes" id="UP001526143"/>
    </source>
</evidence>
<organism evidence="2 3">
    <name type="scientific">Plectonema radiosum NIES-515</name>
    <dbReference type="NCBI Taxonomy" id="2986073"/>
    <lineage>
        <taxon>Bacteria</taxon>
        <taxon>Bacillati</taxon>
        <taxon>Cyanobacteriota</taxon>
        <taxon>Cyanophyceae</taxon>
        <taxon>Oscillatoriophycideae</taxon>
        <taxon>Oscillatoriales</taxon>
        <taxon>Microcoleaceae</taxon>
        <taxon>Plectonema</taxon>
    </lineage>
</organism>
<accession>A0ABT3AZU6</accession>
<feature type="domain" description="Amine oxidase" evidence="1">
    <location>
        <begin position="12"/>
        <end position="363"/>
    </location>
</feature>
<sequence length="435" mass="49548">MNIAVIGGGIMGLTLAYRLSQQGHKVTVFESNNQLGGLATYHDYGSFVWDRFYHVILPSDTQLINFLKEINLGDKLRWRPTLTGCYIDQKLYSISNTIEFLRFPPLTIIGKFRLALTLLYGSKINNWQRLEKITVEDWLLKISGKNTYEKLWQPLLLAKLGENYKRVSAVFIWSYIKRLFSARDSKLHKEQLGYVAGGYKTVFDQLEKLICAAGGNICTGVAVKYVKPDSKGGLWVEYKQTKEHFDKVIFTGPVNILQQIADRSLVQIGDSTVEYLGVICMSVITRKALVPYYIVNLADQRIPFTGILGMSNLVSLQETAGLHLTYLPKYVHSDDPLLKQTDEELRSLFFRGLHLMFPQLKADDIVAAHINRATKMQPLQVLNYSHLVPKIVTEHDDFFVLNTSQFVNDTLNNNTVVAHVNEFSQKFSDQYKCST</sequence>
<reference evidence="2 3" key="1">
    <citation type="submission" date="2022-10" db="EMBL/GenBank/DDBJ databases">
        <title>Identification of biosynthetic pathway for the production of the potent trypsin inhibitor radiosumin.</title>
        <authorList>
            <person name="Fewer D.P."/>
            <person name="Delbaje E."/>
            <person name="Ouyang X."/>
            <person name="Agostino P.D."/>
            <person name="Wahlsten M."/>
            <person name="Jokela J."/>
            <person name="Permi P."/>
            <person name="Haapaniemi E."/>
            <person name="Koistinen H."/>
        </authorList>
    </citation>
    <scope>NUCLEOTIDE SEQUENCE [LARGE SCALE GENOMIC DNA]</scope>
    <source>
        <strain evidence="2 3">NIES-515</strain>
    </source>
</reference>
<dbReference type="PRINTS" id="PR00419">
    <property type="entry name" value="ADXRDTASE"/>
</dbReference>
<gene>
    <name evidence="2" type="ORF">OGM63_14195</name>
</gene>
<dbReference type="EMBL" id="JAOWRF010000211">
    <property type="protein sequence ID" value="MCV3214651.1"/>
    <property type="molecule type" value="Genomic_DNA"/>
</dbReference>